<keyword evidence="1 10" id="KW-0963">Cytoplasm</keyword>
<dbReference type="GO" id="GO:0071555">
    <property type="term" value="P:cell wall organization"/>
    <property type="evidence" value="ECO:0007669"/>
    <property type="project" value="UniProtKB-KW"/>
</dbReference>
<dbReference type="AlphaFoldDB" id="A0A916S515"/>
<keyword evidence="9 10" id="KW-0961">Cell wall biogenesis/degradation</keyword>
<comment type="subcellular location">
    <subcellularLocation>
        <location evidence="10 11">Cytoplasm</location>
    </subcellularLocation>
</comment>
<evidence type="ECO:0000259" key="13">
    <source>
        <dbReference type="Pfam" id="PF08245"/>
    </source>
</evidence>
<keyword evidence="3 10" id="KW-0132">Cell division</keyword>
<evidence type="ECO:0000259" key="12">
    <source>
        <dbReference type="Pfam" id="PF02875"/>
    </source>
</evidence>
<feature type="domain" description="Mur ligase central" evidence="13">
    <location>
        <begin position="111"/>
        <end position="286"/>
    </location>
</feature>
<dbReference type="Gene3D" id="3.40.1190.10">
    <property type="entry name" value="Mur-like, catalytic domain"/>
    <property type="match status" value="1"/>
</dbReference>
<dbReference type="EMBL" id="BMEY01000016">
    <property type="protein sequence ID" value="GGA83902.1"/>
    <property type="molecule type" value="Genomic_DNA"/>
</dbReference>
<evidence type="ECO:0000256" key="5">
    <source>
        <dbReference type="ARBA" id="ARBA00022840"/>
    </source>
</evidence>
<dbReference type="PANTHER" id="PTHR43024:SF1">
    <property type="entry name" value="UDP-N-ACETYLMURAMOYL-TRIPEPTIDE--D-ALANYL-D-ALANINE LIGASE"/>
    <property type="match status" value="1"/>
</dbReference>
<keyword evidence="6 10" id="KW-0133">Cell shape</keyword>
<dbReference type="GO" id="GO:0009252">
    <property type="term" value="P:peptidoglycan biosynthetic process"/>
    <property type="evidence" value="ECO:0007669"/>
    <property type="project" value="UniProtKB-UniRule"/>
</dbReference>
<proteinExistence type="inferred from homology"/>
<dbReference type="Pfam" id="PF02875">
    <property type="entry name" value="Mur_ligase_C"/>
    <property type="match status" value="1"/>
</dbReference>
<dbReference type="GO" id="GO:0008360">
    <property type="term" value="P:regulation of cell shape"/>
    <property type="evidence" value="ECO:0007669"/>
    <property type="project" value="UniProtKB-KW"/>
</dbReference>
<dbReference type="Proteomes" id="UP000613512">
    <property type="component" value="Unassembled WGS sequence"/>
</dbReference>
<comment type="caution">
    <text evidence="14">The sequence shown here is derived from an EMBL/GenBank/DDBJ whole genome shotgun (WGS) entry which is preliminary data.</text>
</comment>
<dbReference type="GO" id="GO:0005524">
    <property type="term" value="F:ATP binding"/>
    <property type="evidence" value="ECO:0007669"/>
    <property type="project" value="UniProtKB-UniRule"/>
</dbReference>
<comment type="function">
    <text evidence="10 11">Involved in cell wall formation. Catalyzes the final step in the synthesis of UDP-N-acetylmuramoyl-pentapeptide, the precursor of murein.</text>
</comment>
<feature type="domain" description="Mur ligase C-terminal" evidence="12">
    <location>
        <begin position="314"/>
        <end position="439"/>
    </location>
</feature>
<keyword evidence="7 10" id="KW-0573">Peptidoglycan synthesis</keyword>
<reference evidence="14" key="2">
    <citation type="submission" date="2020-09" db="EMBL/GenBank/DDBJ databases">
        <authorList>
            <person name="Sun Q."/>
            <person name="Zhou Y."/>
        </authorList>
    </citation>
    <scope>NUCLEOTIDE SEQUENCE</scope>
    <source>
        <strain evidence="14">CGMCC 1.12408</strain>
    </source>
</reference>
<dbReference type="GO" id="GO:0005737">
    <property type="term" value="C:cytoplasm"/>
    <property type="evidence" value="ECO:0007669"/>
    <property type="project" value="UniProtKB-SubCell"/>
</dbReference>
<gene>
    <name evidence="10 14" type="primary">murF</name>
    <name evidence="14" type="ORF">GCM10008025_28780</name>
</gene>
<keyword evidence="5 10" id="KW-0067">ATP-binding</keyword>
<comment type="pathway">
    <text evidence="10 11">Cell wall biogenesis; peptidoglycan biosynthesis.</text>
</comment>
<protein>
    <recommendedName>
        <fullName evidence="10 11">UDP-N-acetylmuramoyl-tripeptide--D-alanyl-D-alanine ligase</fullName>
        <ecNumber evidence="10 11">6.3.2.10</ecNumber>
    </recommendedName>
    <alternativeName>
        <fullName evidence="10">D-alanyl-D-alanine-adding enzyme</fullName>
    </alternativeName>
</protein>
<keyword evidence="4 10" id="KW-0547">Nucleotide-binding</keyword>
<dbReference type="InterPro" id="IPR035911">
    <property type="entry name" value="MurE/MurF_N"/>
</dbReference>
<dbReference type="Pfam" id="PF08245">
    <property type="entry name" value="Mur_ligase_M"/>
    <property type="match status" value="1"/>
</dbReference>
<dbReference type="EC" id="6.3.2.10" evidence="10 11"/>
<accession>A0A916S515</accession>
<keyword evidence="15" id="KW-1185">Reference proteome</keyword>
<evidence type="ECO:0000256" key="7">
    <source>
        <dbReference type="ARBA" id="ARBA00022984"/>
    </source>
</evidence>
<evidence type="ECO:0000313" key="14">
    <source>
        <dbReference type="EMBL" id="GGA83902.1"/>
    </source>
</evidence>
<evidence type="ECO:0000256" key="10">
    <source>
        <dbReference type="HAMAP-Rule" id="MF_02019"/>
    </source>
</evidence>
<feature type="binding site" evidence="10">
    <location>
        <begin position="113"/>
        <end position="119"/>
    </location>
    <ligand>
        <name>ATP</name>
        <dbReference type="ChEBI" id="CHEBI:30616"/>
    </ligand>
</feature>
<dbReference type="InterPro" id="IPR036565">
    <property type="entry name" value="Mur-like_cat_sf"/>
</dbReference>
<evidence type="ECO:0000256" key="2">
    <source>
        <dbReference type="ARBA" id="ARBA00022598"/>
    </source>
</evidence>
<dbReference type="InterPro" id="IPR004101">
    <property type="entry name" value="Mur_ligase_C"/>
</dbReference>
<dbReference type="InterPro" id="IPR005863">
    <property type="entry name" value="UDP-N-AcMur_synth"/>
</dbReference>
<evidence type="ECO:0000256" key="8">
    <source>
        <dbReference type="ARBA" id="ARBA00023306"/>
    </source>
</evidence>
<evidence type="ECO:0000256" key="6">
    <source>
        <dbReference type="ARBA" id="ARBA00022960"/>
    </source>
</evidence>
<keyword evidence="8 10" id="KW-0131">Cell cycle</keyword>
<reference evidence="14" key="1">
    <citation type="journal article" date="2014" name="Int. J. Syst. Evol. Microbiol.">
        <title>Complete genome sequence of Corynebacterium casei LMG S-19264T (=DSM 44701T), isolated from a smear-ripened cheese.</title>
        <authorList>
            <consortium name="US DOE Joint Genome Institute (JGI-PGF)"/>
            <person name="Walter F."/>
            <person name="Albersmeier A."/>
            <person name="Kalinowski J."/>
            <person name="Ruckert C."/>
        </authorList>
    </citation>
    <scope>NUCLEOTIDE SEQUENCE</scope>
    <source>
        <strain evidence="14">CGMCC 1.12408</strain>
    </source>
</reference>
<dbReference type="SUPFAM" id="SSF53623">
    <property type="entry name" value="MurD-like peptide ligases, catalytic domain"/>
    <property type="match status" value="1"/>
</dbReference>
<keyword evidence="2 10" id="KW-0436">Ligase</keyword>
<dbReference type="NCBIfam" id="TIGR01143">
    <property type="entry name" value="murF"/>
    <property type="match status" value="1"/>
</dbReference>
<dbReference type="InterPro" id="IPR051046">
    <property type="entry name" value="MurCDEF_CellWall_CoF430Synth"/>
</dbReference>
<evidence type="ECO:0000256" key="11">
    <source>
        <dbReference type="RuleBase" id="RU004136"/>
    </source>
</evidence>
<evidence type="ECO:0000256" key="3">
    <source>
        <dbReference type="ARBA" id="ARBA00022618"/>
    </source>
</evidence>
<dbReference type="HAMAP" id="MF_02019">
    <property type="entry name" value="MurF"/>
    <property type="match status" value="1"/>
</dbReference>
<comment type="catalytic activity">
    <reaction evidence="10 11">
        <text>D-alanyl-D-alanine + UDP-N-acetyl-alpha-D-muramoyl-L-alanyl-gamma-D-glutamyl-meso-2,6-diaminopimelate + ATP = UDP-N-acetyl-alpha-D-muramoyl-L-alanyl-gamma-D-glutamyl-meso-2,6-diaminopimeloyl-D-alanyl-D-alanine + ADP + phosphate + H(+)</text>
        <dbReference type="Rhea" id="RHEA:28374"/>
        <dbReference type="ChEBI" id="CHEBI:15378"/>
        <dbReference type="ChEBI" id="CHEBI:30616"/>
        <dbReference type="ChEBI" id="CHEBI:43474"/>
        <dbReference type="ChEBI" id="CHEBI:57822"/>
        <dbReference type="ChEBI" id="CHEBI:61386"/>
        <dbReference type="ChEBI" id="CHEBI:83905"/>
        <dbReference type="ChEBI" id="CHEBI:456216"/>
        <dbReference type="EC" id="6.3.2.10"/>
    </reaction>
</comment>
<name>A0A916S515_9BACI</name>
<dbReference type="SUPFAM" id="SSF53244">
    <property type="entry name" value="MurD-like peptide ligases, peptide-binding domain"/>
    <property type="match status" value="1"/>
</dbReference>
<dbReference type="RefSeq" id="WP_188385371.1">
    <property type="nucleotide sequence ID" value="NZ_BMEY01000016.1"/>
</dbReference>
<dbReference type="InterPro" id="IPR013221">
    <property type="entry name" value="Mur_ligase_cen"/>
</dbReference>
<evidence type="ECO:0000256" key="1">
    <source>
        <dbReference type="ARBA" id="ARBA00022490"/>
    </source>
</evidence>
<evidence type="ECO:0000256" key="9">
    <source>
        <dbReference type="ARBA" id="ARBA00023316"/>
    </source>
</evidence>
<dbReference type="SUPFAM" id="SSF63418">
    <property type="entry name" value="MurE/MurF N-terminal domain"/>
    <property type="match status" value="1"/>
</dbReference>
<sequence length="451" mass="49935">MLFTVNWLNKIFPNVKGEVTDKKIDSILTDSRKKAKDSLFIPIVGENFDSHEFINQAYENGAIATLWEKGRKEPEGLPESFLVFYVDDTIKALQFLANAYRHEINPTVIGITGSNGKTTTKDIVASIAKEQYKTHFTNGNLNNELGLPFTILSMPRETEVLVLEMGMSSFGEIELLSNIAKPDYAVITNIGESHIEYLGSREGIAKAKLEIITGLSNTGKLIIDGDESLLNHVHQQDNVVKVGFSSKNDFVISNVEILHHKTTFTGSDGEDYTVSLLGSHHAKNSGYGIIIGKLLGIPKEKVKKALETLQLTGMRFELLKGRNDVSLINDAYNASPTSMMAAVEVVKQMDGFETKVVVLGDIYELGDQSKKLHANVANVINEQISVLYTVGNDSKAISDAVKGKFPNMTVKHIENKEDVPNELQDYLNNQTLILFKGSRGMELETVIRQLQ</sequence>
<evidence type="ECO:0000313" key="15">
    <source>
        <dbReference type="Proteomes" id="UP000613512"/>
    </source>
</evidence>
<dbReference type="GO" id="GO:0047480">
    <property type="term" value="F:UDP-N-acetylmuramoyl-tripeptide-D-alanyl-D-alanine ligase activity"/>
    <property type="evidence" value="ECO:0007669"/>
    <property type="project" value="UniProtKB-UniRule"/>
</dbReference>
<organism evidence="14 15">
    <name type="scientific">Ornithinibacillus halotolerans</name>
    <dbReference type="NCBI Taxonomy" id="1274357"/>
    <lineage>
        <taxon>Bacteria</taxon>
        <taxon>Bacillati</taxon>
        <taxon>Bacillota</taxon>
        <taxon>Bacilli</taxon>
        <taxon>Bacillales</taxon>
        <taxon>Bacillaceae</taxon>
        <taxon>Ornithinibacillus</taxon>
    </lineage>
</organism>
<comment type="similarity">
    <text evidence="10">Belongs to the MurCDEF family. MurF subfamily.</text>
</comment>
<dbReference type="GO" id="GO:0051301">
    <property type="term" value="P:cell division"/>
    <property type="evidence" value="ECO:0007669"/>
    <property type="project" value="UniProtKB-KW"/>
</dbReference>
<dbReference type="InterPro" id="IPR036615">
    <property type="entry name" value="Mur_ligase_C_dom_sf"/>
</dbReference>
<dbReference type="Gene3D" id="3.40.1390.10">
    <property type="entry name" value="MurE/MurF, N-terminal domain"/>
    <property type="match status" value="1"/>
</dbReference>
<dbReference type="Gene3D" id="3.90.190.20">
    <property type="entry name" value="Mur ligase, C-terminal domain"/>
    <property type="match status" value="1"/>
</dbReference>
<dbReference type="PANTHER" id="PTHR43024">
    <property type="entry name" value="UDP-N-ACETYLMURAMOYL-TRIPEPTIDE--D-ALANYL-D-ALANINE LIGASE"/>
    <property type="match status" value="1"/>
</dbReference>
<evidence type="ECO:0000256" key="4">
    <source>
        <dbReference type="ARBA" id="ARBA00022741"/>
    </source>
</evidence>